<evidence type="ECO:0000313" key="6">
    <source>
        <dbReference type="EMBL" id="MFC3509089.1"/>
    </source>
</evidence>
<evidence type="ECO:0000256" key="3">
    <source>
        <dbReference type="ARBA" id="ARBA00023125"/>
    </source>
</evidence>
<dbReference type="SUPFAM" id="SSF46785">
    <property type="entry name" value="Winged helix' DNA-binding domain"/>
    <property type="match status" value="1"/>
</dbReference>
<dbReference type="EMBL" id="JBHRWI010000004">
    <property type="protein sequence ID" value="MFC3509089.1"/>
    <property type="molecule type" value="Genomic_DNA"/>
</dbReference>
<dbReference type="InterPro" id="IPR005119">
    <property type="entry name" value="LysR_subst-bd"/>
</dbReference>
<name>A0ABV7QA17_9PSEU</name>
<evidence type="ECO:0000313" key="7">
    <source>
        <dbReference type="Proteomes" id="UP001595764"/>
    </source>
</evidence>
<keyword evidence="4" id="KW-0804">Transcription</keyword>
<evidence type="ECO:0000259" key="5">
    <source>
        <dbReference type="PROSITE" id="PS50931"/>
    </source>
</evidence>
<keyword evidence="2" id="KW-0805">Transcription regulation</keyword>
<evidence type="ECO:0000256" key="4">
    <source>
        <dbReference type="ARBA" id="ARBA00023163"/>
    </source>
</evidence>
<organism evidence="6 7">
    <name type="scientific">Amycolatopsis halotolerans</name>
    <dbReference type="NCBI Taxonomy" id="330083"/>
    <lineage>
        <taxon>Bacteria</taxon>
        <taxon>Bacillati</taxon>
        <taxon>Actinomycetota</taxon>
        <taxon>Actinomycetes</taxon>
        <taxon>Pseudonocardiales</taxon>
        <taxon>Pseudonocardiaceae</taxon>
        <taxon>Amycolatopsis</taxon>
    </lineage>
</organism>
<dbReference type="InterPro" id="IPR000847">
    <property type="entry name" value="LysR_HTH_N"/>
</dbReference>
<dbReference type="RefSeq" id="WP_377869359.1">
    <property type="nucleotide sequence ID" value="NZ_JBHMAY010000012.1"/>
</dbReference>
<dbReference type="Gene3D" id="3.40.190.290">
    <property type="match status" value="1"/>
</dbReference>
<accession>A0ABV7QA17</accession>
<dbReference type="PANTHER" id="PTHR30537">
    <property type="entry name" value="HTH-TYPE TRANSCRIPTIONAL REGULATOR"/>
    <property type="match status" value="1"/>
</dbReference>
<dbReference type="PROSITE" id="PS50931">
    <property type="entry name" value="HTH_LYSR"/>
    <property type="match status" value="1"/>
</dbReference>
<keyword evidence="7" id="KW-1185">Reference proteome</keyword>
<reference evidence="7" key="1">
    <citation type="journal article" date="2019" name="Int. J. Syst. Evol. Microbiol.">
        <title>The Global Catalogue of Microorganisms (GCM) 10K type strain sequencing project: providing services to taxonomists for standard genome sequencing and annotation.</title>
        <authorList>
            <consortium name="The Broad Institute Genomics Platform"/>
            <consortium name="The Broad Institute Genome Sequencing Center for Infectious Disease"/>
            <person name="Wu L."/>
            <person name="Ma J."/>
        </authorList>
    </citation>
    <scope>NUCLEOTIDE SEQUENCE [LARGE SCALE GENOMIC DNA]</scope>
    <source>
        <strain evidence="7">CGMCC 4.7682</strain>
    </source>
</reference>
<keyword evidence="3" id="KW-0238">DNA-binding</keyword>
<dbReference type="InterPro" id="IPR036388">
    <property type="entry name" value="WH-like_DNA-bd_sf"/>
</dbReference>
<dbReference type="InterPro" id="IPR058163">
    <property type="entry name" value="LysR-type_TF_proteobact-type"/>
</dbReference>
<dbReference type="SUPFAM" id="SSF53850">
    <property type="entry name" value="Periplasmic binding protein-like II"/>
    <property type="match status" value="1"/>
</dbReference>
<comment type="similarity">
    <text evidence="1">Belongs to the LysR transcriptional regulatory family.</text>
</comment>
<dbReference type="InterPro" id="IPR036390">
    <property type="entry name" value="WH_DNA-bd_sf"/>
</dbReference>
<comment type="caution">
    <text evidence="6">The sequence shown here is derived from an EMBL/GenBank/DDBJ whole genome shotgun (WGS) entry which is preliminary data.</text>
</comment>
<evidence type="ECO:0000256" key="1">
    <source>
        <dbReference type="ARBA" id="ARBA00009437"/>
    </source>
</evidence>
<dbReference type="Pfam" id="PF03466">
    <property type="entry name" value="LysR_substrate"/>
    <property type="match status" value="1"/>
</dbReference>
<feature type="domain" description="HTH lysR-type" evidence="5">
    <location>
        <begin position="1"/>
        <end position="53"/>
    </location>
</feature>
<gene>
    <name evidence="6" type="ORF">ACFORO_02835</name>
</gene>
<sequence length="299" mass="32894">MRTFVRVAESGSFSAVARDLGVGQSTVTRHVGDLEEALGVSVFSRTTRSISLTDEGRRFYDRATEILRLVEQARHEVEDAKAGASGKVRISCSAFFGVMHLSRLIFDFQDRYPDIRVDFVLTDERSDLIRDGVDVAIQIGPQLDSELRLRPLGVAHQILVASPDYLARRGTPESPEDLSSHDVIRRTSVAKSHELTLIDEAGAAHVAAFEPRLRVDHGLAAREALVAGRGISPVPQWLVDDLLRDGVLQAVLPGYSCAPLPLNLLVVPERAELARVRLLRDFLADEITRVPGVGPLLRQ</sequence>
<dbReference type="CDD" id="cd08422">
    <property type="entry name" value="PBP2_CrgA_like"/>
    <property type="match status" value="1"/>
</dbReference>
<dbReference type="Proteomes" id="UP001595764">
    <property type="component" value="Unassembled WGS sequence"/>
</dbReference>
<dbReference type="Gene3D" id="1.10.10.10">
    <property type="entry name" value="Winged helix-like DNA-binding domain superfamily/Winged helix DNA-binding domain"/>
    <property type="match status" value="1"/>
</dbReference>
<evidence type="ECO:0000256" key="2">
    <source>
        <dbReference type="ARBA" id="ARBA00023015"/>
    </source>
</evidence>
<dbReference type="PRINTS" id="PR00039">
    <property type="entry name" value="HTHLYSR"/>
</dbReference>
<dbReference type="PANTHER" id="PTHR30537:SF5">
    <property type="entry name" value="HTH-TYPE TRANSCRIPTIONAL ACTIVATOR TTDR-RELATED"/>
    <property type="match status" value="1"/>
</dbReference>
<dbReference type="Pfam" id="PF00126">
    <property type="entry name" value="HTH_1"/>
    <property type="match status" value="1"/>
</dbReference>
<proteinExistence type="inferred from homology"/>
<protein>
    <submittedName>
        <fullName evidence="6">LysR substrate-binding domain-containing protein</fullName>
    </submittedName>
</protein>